<keyword evidence="1" id="KW-0732">Signal</keyword>
<dbReference type="InterPro" id="IPR027939">
    <property type="entry name" value="NMT1/THI5"/>
</dbReference>
<dbReference type="PANTHER" id="PTHR31528:SF15">
    <property type="entry name" value="RIBOFLAVIN-BINDING PROTEIN RIBY"/>
    <property type="match status" value="1"/>
</dbReference>
<dbReference type="Gene3D" id="3.40.190.10">
    <property type="entry name" value="Periplasmic binding protein-like II"/>
    <property type="match status" value="2"/>
</dbReference>
<dbReference type="PANTHER" id="PTHR31528">
    <property type="entry name" value="4-AMINO-5-HYDROXYMETHYL-2-METHYLPYRIMIDINE PHOSPHATE SYNTHASE THI11-RELATED"/>
    <property type="match status" value="1"/>
</dbReference>
<name>A0ABP7DFC2_9MICC</name>
<sequence>MRNMTKALAGAAAATLLLTSCSGASGAGGKEKVSLMMDVGLLPKHALFYAAKEHGFYEAAGFDVNILPGTGSKDTALAVSAGRVDFGFADFAMTAVARAEGADVKQIGLVQAETAYATVTTEGRGIEGWDDLKGKTVATEAGGAMTAMWPLALEKAGLAPGDVEVVAATGQAKIPGLLSKQWDATLAFFISDEPVLKAQGESPVVLKWSDIGISMYGNGIVASSKTLGDGDKASRFMDATLRGAAWACQNQEQAAQALMKSVTEMGPEAAQAGVEAACSILASDEMADLGLGAMSDKGAERVVDLAGNYLGLDAGKVTPSDLYTNDYLPEVRVDEKMAAPAANEG</sequence>
<comment type="caution">
    <text evidence="3">The sequence shown here is derived from an EMBL/GenBank/DDBJ whole genome shotgun (WGS) entry which is preliminary data.</text>
</comment>
<dbReference type="PROSITE" id="PS51257">
    <property type="entry name" value="PROKAR_LIPOPROTEIN"/>
    <property type="match status" value="1"/>
</dbReference>
<gene>
    <name evidence="3" type="ORF">GCM10023081_44900</name>
</gene>
<organism evidence="3 4">
    <name type="scientific">Arthrobacter ginkgonis</name>
    <dbReference type="NCBI Taxonomy" id="1630594"/>
    <lineage>
        <taxon>Bacteria</taxon>
        <taxon>Bacillati</taxon>
        <taxon>Actinomycetota</taxon>
        <taxon>Actinomycetes</taxon>
        <taxon>Micrococcales</taxon>
        <taxon>Micrococcaceae</taxon>
        <taxon>Arthrobacter</taxon>
    </lineage>
</organism>
<proteinExistence type="predicted"/>
<evidence type="ECO:0000256" key="1">
    <source>
        <dbReference type="SAM" id="SignalP"/>
    </source>
</evidence>
<keyword evidence="4" id="KW-1185">Reference proteome</keyword>
<dbReference type="Pfam" id="PF09084">
    <property type="entry name" value="NMT1"/>
    <property type="match status" value="1"/>
</dbReference>
<dbReference type="SUPFAM" id="SSF53850">
    <property type="entry name" value="Periplasmic binding protein-like II"/>
    <property type="match status" value="1"/>
</dbReference>
<dbReference type="EMBL" id="BAABEO010000035">
    <property type="protein sequence ID" value="GAA3703566.1"/>
    <property type="molecule type" value="Genomic_DNA"/>
</dbReference>
<feature type="chain" id="PRO_5046655675" evidence="1">
    <location>
        <begin position="27"/>
        <end position="345"/>
    </location>
</feature>
<feature type="domain" description="SsuA/THI5-like" evidence="2">
    <location>
        <begin position="43"/>
        <end position="254"/>
    </location>
</feature>
<evidence type="ECO:0000259" key="2">
    <source>
        <dbReference type="Pfam" id="PF09084"/>
    </source>
</evidence>
<accession>A0ABP7DFC2</accession>
<feature type="signal peptide" evidence="1">
    <location>
        <begin position="1"/>
        <end position="26"/>
    </location>
</feature>
<evidence type="ECO:0000313" key="4">
    <source>
        <dbReference type="Proteomes" id="UP001500752"/>
    </source>
</evidence>
<dbReference type="InterPro" id="IPR015168">
    <property type="entry name" value="SsuA/THI5"/>
</dbReference>
<protein>
    <submittedName>
        <fullName evidence="3">ABC transporter substrate-binding protein</fullName>
    </submittedName>
</protein>
<evidence type="ECO:0000313" key="3">
    <source>
        <dbReference type="EMBL" id="GAA3703566.1"/>
    </source>
</evidence>
<dbReference type="Proteomes" id="UP001500752">
    <property type="component" value="Unassembled WGS sequence"/>
</dbReference>
<dbReference type="RefSeq" id="WP_345154487.1">
    <property type="nucleotide sequence ID" value="NZ_BAABEO010000035.1"/>
</dbReference>
<reference evidence="4" key="1">
    <citation type="journal article" date="2019" name="Int. J. Syst. Evol. Microbiol.">
        <title>The Global Catalogue of Microorganisms (GCM) 10K type strain sequencing project: providing services to taxonomists for standard genome sequencing and annotation.</title>
        <authorList>
            <consortium name="The Broad Institute Genomics Platform"/>
            <consortium name="The Broad Institute Genome Sequencing Center for Infectious Disease"/>
            <person name="Wu L."/>
            <person name="Ma J."/>
        </authorList>
    </citation>
    <scope>NUCLEOTIDE SEQUENCE [LARGE SCALE GENOMIC DNA]</scope>
    <source>
        <strain evidence="4">JCM 30742</strain>
    </source>
</reference>